<reference evidence="2" key="1">
    <citation type="journal article" date="2018" name="Nat. Microbiol.">
        <title>Leveraging single-cell genomics to expand the fungal tree of life.</title>
        <authorList>
            <person name="Ahrendt S.R."/>
            <person name="Quandt C.A."/>
            <person name="Ciobanu D."/>
            <person name="Clum A."/>
            <person name="Salamov A."/>
            <person name="Andreopoulos B."/>
            <person name="Cheng J.F."/>
            <person name="Woyke T."/>
            <person name="Pelin A."/>
            <person name="Henrissat B."/>
            <person name="Reynolds N.K."/>
            <person name="Benny G.L."/>
            <person name="Smith M.E."/>
            <person name="James T.Y."/>
            <person name="Grigoriev I.V."/>
        </authorList>
    </citation>
    <scope>NUCLEOTIDE SEQUENCE [LARGE SCALE GENOMIC DNA]</scope>
    <source>
        <strain evidence="2">RSA 1356</strain>
    </source>
</reference>
<name>A0A4V1IXC8_9FUNG</name>
<protein>
    <submittedName>
        <fullName evidence="1">Uncharacterized protein</fullName>
    </submittedName>
</protein>
<dbReference type="Proteomes" id="UP000271241">
    <property type="component" value="Unassembled WGS sequence"/>
</dbReference>
<proteinExistence type="predicted"/>
<evidence type="ECO:0000313" key="2">
    <source>
        <dbReference type="Proteomes" id="UP000271241"/>
    </source>
</evidence>
<organism evidence="1 2">
    <name type="scientific">Thamnocephalis sphaerospora</name>
    <dbReference type="NCBI Taxonomy" id="78915"/>
    <lineage>
        <taxon>Eukaryota</taxon>
        <taxon>Fungi</taxon>
        <taxon>Fungi incertae sedis</taxon>
        <taxon>Zoopagomycota</taxon>
        <taxon>Zoopagomycotina</taxon>
        <taxon>Zoopagomycetes</taxon>
        <taxon>Zoopagales</taxon>
        <taxon>Sigmoideomycetaceae</taxon>
        <taxon>Thamnocephalis</taxon>
    </lineage>
</organism>
<accession>A0A4V1IXC8</accession>
<gene>
    <name evidence="1" type="ORF">THASP1DRAFT_21727</name>
</gene>
<dbReference type="InterPro" id="IPR036910">
    <property type="entry name" value="HMG_box_dom_sf"/>
</dbReference>
<sequence>MAAAAAAVLQMQWPACVHFAAPTLFELRKSVDKNAQKAYLCELVAEAIEWAKLKKPCKSIIWLALEYIQEKGMPGPHTYCSAVDTVSEAAAANDLSALIRLQEEQQSCKSASNDQTNKTKAGSQRKFMNCYMLYSKYARKLITSMLPSALNGIRSTILGRTWREERSFIIDYYKNGYDAYRNQVQNVTAPQELNMIADEQSPSMGFFSSTSATPDTSYGTPAPTVPSIVDAAFFPPLYPELHSTLETPMHVHIDSERGMKDIQQDMGYHFGVWLDRMRFTEEQEYLRTDPVFRGQANRLFRSFCAVNIFPCFNSADQMLHFLEVFDSNTDVDIDISTYTSMH</sequence>
<dbReference type="SUPFAM" id="SSF47095">
    <property type="entry name" value="HMG-box"/>
    <property type="match status" value="1"/>
</dbReference>
<dbReference type="EMBL" id="KZ992445">
    <property type="protein sequence ID" value="RKP10609.1"/>
    <property type="molecule type" value="Genomic_DNA"/>
</dbReference>
<keyword evidence="2" id="KW-1185">Reference proteome</keyword>
<evidence type="ECO:0000313" key="1">
    <source>
        <dbReference type="EMBL" id="RKP10609.1"/>
    </source>
</evidence>
<dbReference type="AlphaFoldDB" id="A0A4V1IXC8"/>